<keyword evidence="3" id="KW-0540">Nuclease</keyword>
<dbReference type="InterPro" id="IPR012337">
    <property type="entry name" value="RNaseH-like_sf"/>
</dbReference>
<comment type="similarity">
    <text evidence="8">Belongs to the exosome component 10/RRP6 family.</text>
</comment>
<dbReference type="InterPro" id="IPR045092">
    <property type="entry name" value="Rrp6-like"/>
</dbReference>
<evidence type="ECO:0000313" key="11">
    <source>
        <dbReference type="EMBL" id="GAA5809838.1"/>
    </source>
</evidence>
<dbReference type="InterPro" id="IPR002562">
    <property type="entry name" value="3'-5'_exonuclease_dom"/>
</dbReference>
<dbReference type="Gene3D" id="1.10.150.80">
    <property type="entry name" value="HRDC domain"/>
    <property type="match status" value="1"/>
</dbReference>
<dbReference type="Gene3D" id="3.30.420.10">
    <property type="entry name" value="Ribonuclease H-like superfamily/Ribonuclease H"/>
    <property type="match status" value="1"/>
</dbReference>
<evidence type="ECO:0000256" key="9">
    <source>
        <dbReference type="SAM" id="MobiDB-lite"/>
    </source>
</evidence>
<keyword evidence="6" id="KW-0269">Exonuclease</keyword>
<feature type="compositionally biased region" description="Basic and acidic residues" evidence="9">
    <location>
        <begin position="530"/>
        <end position="542"/>
    </location>
</feature>
<feature type="domain" description="HRDC" evidence="10">
    <location>
        <begin position="449"/>
        <end position="529"/>
    </location>
</feature>
<keyword evidence="12" id="KW-1185">Reference proteome</keyword>
<feature type="compositionally biased region" description="Low complexity" evidence="9">
    <location>
        <begin position="543"/>
        <end position="557"/>
    </location>
</feature>
<dbReference type="InterPro" id="IPR036397">
    <property type="entry name" value="RNaseH_sf"/>
</dbReference>
<dbReference type="Pfam" id="PF08066">
    <property type="entry name" value="PMC2NT"/>
    <property type="match status" value="1"/>
</dbReference>
<protein>
    <recommendedName>
        <fullName evidence="10">HRDC domain-containing protein</fullName>
    </recommendedName>
</protein>
<dbReference type="InterPro" id="IPR044876">
    <property type="entry name" value="HRDC_dom_sf"/>
</dbReference>
<comment type="subcellular location">
    <subcellularLocation>
        <location evidence="1">Nucleus</location>
    </subcellularLocation>
</comment>
<gene>
    <name evidence="11" type="ORF">MFLAVUS_003253</name>
</gene>
<dbReference type="SUPFAM" id="SSF47819">
    <property type="entry name" value="HRDC-like"/>
    <property type="match status" value="1"/>
</dbReference>
<evidence type="ECO:0000256" key="1">
    <source>
        <dbReference type="ARBA" id="ARBA00004123"/>
    </source>
</evidence>
<keyword evidence="2" id="KW-0698">rRNA processing</keyword>
<dbReference type="InterPro" id="IPR012588">
    <property type="entry name" value="Exosome-assoc_fac_Rrp6_N"/>
</dbReference>
<dbReference type="PANTHER" id="PTHR12124">
    <property type="entry name" value="POLYMYOSITIS/SCLERODERMA AUTOANTIGEN-RELATED"/>
    <property type="match status" value="1"/>
</dbReference>
<feature type="region of interest" description="Disordered" evidence="9">
    <location>
        <begin position="530"/>
        <end position="563"/>
    </location>
</feature>
<dbReference type="SMART" id="SM00341">
    <property type="entry name" value="HRDC"/>
    <property type="match status" value="1"/>
</dbReference>
<dbReference type="SUPFAM" id="SSF53098">
    <property type="entry name" value="Ribonuclease H-like"/>
    <property type="match status" value="1"/>
</dbReference>
<dbReference type="CDD" id="cd06147">
    <property type="entry name" value="Rrp6p_like_exo"/>
    <property type="match status" value="1"/>
</dbReference>
<evidence type="ECO:0000256" key="7">
    <source>
        <dbReference type="ARBA" id="ARBA00023242"/>
    </source>
</evidence>
<proteinExistence type="inferred from homology"/>
<dbReference type="InterPro" id="IPR002121">
    <property type="entry name" value="HRDC_dom"/>
</dbReference>
<keyword evidence="5" id="KW-0271">Exosome</keyword>
<evidence type="ECO:0000259" key="10">
    <source>
        <dbReference type="PROSITE" id="PS50967"/>
    </source>
</evidence>
<dbReference type="Pfam" id="PF01612">
    <property type="entry name" value="DNA_pol_A_exo1"/>
    <property type="match status" value="1"/>
</dbReference>
<evidence type="ECO:0000256" key="6">
    <source>
        <dbReference type="ARBA" id="ARBA00022839"/>
    </source>
</evidence>
<evidence type="ECO:0000256" key="3">
    <source>
        <dbReference type="ARBA" id="ARBA00022722"/>
    </source>
</evidence>
<sequence length="679" mass="77982">MTSQEYPDPVKDFKGFQESLYKSLISATAAANSIPVEEVGFYRSLDRDFAKDLDHAGSSSLAIGNSLLQQCANDTGIEVLSFEDVDDVVQRYGMATDVCDGLLEKADLCLDQMRGKGSQESMKQDAPEVTQIATKDKLEYKFLHANNVVRPQIHFKDAVDNSNSTPFERKIKYKPHALVPLDFTTSVEETPKSLPHPYVHEITNIEYPQRMFETAEPEMYKPYDTTSPTWVDTEEKLLEMMKHLEGAEELAVDLEHHNYRSFQGFTCLMQLSTRDEDFVIDTLELRDKLWMLNEYFADPNIVKVLHGADSDIIWLQRDFGLYIVNLFDTYFPTKVLDFPHHSLAYLLKKYCNFDADKKYQLADWRIRPLPVEMLEYARSDTHFLLYIYDCLRNELVNKSTTDGNLVRICLQRSNEVALQKYDKDIYDAAHGTGPGGWKNMLLKWKYAMNPQQLAVFKALHSWRDHTAREEDESWRYVLPNHMLFALVERMPVDSGGVIGCCNPCPTLVRMNAQAIAFAIQKAKREALQAPKEDAFKEEDTLKSETTTLSTSGSSTTKMQVQSIKRSNTSVDPALFDLKKVKKLRAETAAKLEKKSSDLFGYVRLFPKFPKRISLYIKHKTATLDLRSNKNSSNYDLWEKKRQQQKQDIKERLENSIQEATIQTLELGISRIRNMTGSEG</sequence>
<dbReference type="InterPro" id="IPR010997">
    <property type="entry name" value="HRDC-like_sf"/>
</dbReference>
<evidence type="ECO:0000256" key="4">
    <source>
        <dbReference type="ARBA" id="ARBA00022801"/>
    </source>
</evidence>
<dbReference type="InterPro" id="IPR049559">
    <property type="entry name" value="Rrp6p-like_exo"/>
</dbReference>
<keyword evidence="7" id="KW-0539">Nucleus</keyword>
<dbReference type="Pfam" id="PF00570">
    <property type="entry name" value="HRDC"/>
    <property type="match status" value="1"/>
</dbReference>
<dbReference type="PROSITE" id="PS50967">
    <property type="entry name" value="HRDC"/>
    <property type="match status" value="1"/>
</dbReference>
<evidence type="ECO:0000256" key="2">
    <source>
        <dbReference type="ARBA" id="ARBA00022552"/>
    </source>
</evidence>
<keyword evidence="4" id="KW-0378">Hydrolase</keyword>
<dbReference type="SMART" id="SM00474">
    <property type="entry name" value="35EXOc"/>
    <property type="match status" value="1"/>
</dbReference>
<reference evidence="11 12" key="1">
    <citation type="submission" date="2024-04" db="EMBL/GenBank/DDBJ databases">
        <title>genome sequences of Mucor flavus KT1a and Helicostylum pulchrum KT1b strains isolated from the surface of a dry-aged beef.</title>
        <authorList>
            <person name="Toyotome T."/>
            <person name="Hosono M."/>
            <person name="Torimaru M."/>
            <person name="Fukuda K."/>
            <person name="Mikami N."/>
        </authorList>
    </citation>
    <scope>NUCLEOTIDE SEQUENCE [LARGE SCALE GENOMIC DNA]</scope>
    <source>
        <strain evidence="11 12">KT1a</strain>
    </source>
</reference>
<dbReference type="PANTHER" id="PTHR12124:SF47">
    <property type="entry name" value="EXOSOME COMPONENT 10"/>
    <property type="match status" value="1"/>
</dbReference>
<evidence type="ECO:0000313" key="12">
    <source>
        <dbReference type="Proteomes" id="UP001473302"/>
    </source>
</evidence>
<comment type="caution">
    <text evidence="11">The sequence shown here is derived from an EMBL/GenBank/DDBJ whole genome shotgun (WGS) entry which is preliminary data.</text>
</comment>
<dbReference type="Proteomes" id="UP001473302">
    <property type="component" value="Unassembled WGS sequence"/>
</dbReference>
<evidence type="ECO:0000256" key="5">
    <source>
        <dbReference type="ARBA" id="ARBA00022835"/>
    </source>
</evidence>
<organism evidence="11 12">
    <name type="scientific">Mucor flavus</name>
    <dbReference type="NCBI Taxonomy" id="439312"/>
    <lineage>
        <taxon>Eukaryota</taxon>
        <taxon>Fungi</taxon>
        <taxon>Fungi incertae sedis</taxon>
        <taxon>Mucoromycota</taxon>
        <taxon>Mucoromycotina</taxon>
        <taxon>Mucoromycetes</taxon>
        <taxon>Mucorales</taxon>
        <taxon>Mucorineae</taxon>
        <taxon>Mucoraceae</taxon>
        <taxon>Mucor</taxon>
    </lineage>
</organism>
<evidence type="ECO:0000256" key="8">
    <source>
        <dbReference type="ARBA" id="ARBA00043957"/>
    </source>
</evidence>
<dbReference type="EMBL" id="BAABUK010000006">
    <property type="protein sequence ID" value="GAA5809838.1"/>
    <property type="molecule type" value="Genomic_DNA"/>
</dbReference>
<accession>A0ABP9YSK5</accession>
<name>A0ABP9YSK5_9FUNG</name>